<dbReference type="PANTHER" id="PTHR31053:SF2">
    <property type="entry name" value="MAGNESIUM-PROTOPORPHYRIN IX MONOMETHYL ESTER [OXIDATIVE] CYCLASE, CHLOROPLASTIC"/>
    <property type="match status" value="1"/>
</dbReference>
<reference evidence="1" key="1">
    <citation type="submission" date="2021-03" db="EMBL/GenBank/DDBJ databases">
        <authorList>
            <person name="Li Z."/>
            <person name="Yang C."/>
        </authorList>
    </citation>
    <scope>NUCLEOTIDE SEQUENCE</scope>
    <source>
        <strain evidence="1">Dzin_1.0</strain>
        <tissue evidence="1">Leaf</tissue>
    </source>
</reference>
<dbReference type="Gene3D" id="2.60.120.10">
    <property type="entry name" value="Jelly Rolls"/>
    <property type="match status" value="1"/>
</dbReference>
<organism evidence="1 2">
    <name type="scientific">Dioscorea zingiberensis</name>
    <dbReference type="NCBI Taxonomy" id="325984"/>
    <lineage>
        <taxon>Eukaryota</taxon>
        <taxon>Viridiplantae</taxon>
        <taxon>Streptophyta</taxon>
        <taxon>Embryophyta</taxon>
        <taxon>Tracheophyta</taxon>
        <taxon>Spermatophyta</taxon>
        <taxon>Magnoliopsida</taxon>
        <taxon>Liliopsida</taxon>
        <taxon>Dioscoreales</taxon>
        <taxon>Dioscoreaceae</taxon>
        <taxon>Dioscorea</taxon>
    </lineage>
</organism>
<reference evidence="1" key="2">
    <citation type="journal article" date="2022" name="Hortic Res">
        <title>The genome of Dioscorea zingiberensis sheds light on the biosynthesis, origin and evolution of the medicinally important diosgenin saponins.</title>
        <authorList>
            <person name="Li Y."/>
            <person name="Tan C."/>
            <person name="Li Z."/>
            <person name="Guo J."/>
            <person name="Li S."/>
            <person name="Chen X."/>
            <person name="Wang C."/>
            <person name="Dai X."/>
            <person name="Yang H."/>
            <person name="Song W."/>
            <person name="Hou L."/>
            <person name="Xu J."/>
            <person name="Tong Z."/>
            <person name="Xu A."/>
            <person name="Yuan X."/>
            <person name="Wang W."/>
            <person name="Yang Q."/>
            <person name="Chen L."/>
            <person name="Sun Z."/>
            <person name="Wang K."/>
            <person name="Pan B."/>
            <person name="Chen J."/>
            <person name="Bao Y."/>
            <person name="Liu F."/>
            <person name="Qi X."/>
            <person name="Gang D.R."/>
            <person name="Wen J."/>
            <person name="Li J."/>
        </authorList>
    </citation>
    <scope>NUCLEOTIDE SEQUENCE</scope>
    <source>
        <strain evidence="1">Dzin_1.0</strain>
    </source>
</reference>
<dbReference type="GO" id="GO:0015995">
    <property type="term" value="P:chlorophyll biosynthetic process"/>
    <property type="evidence" value="ECO:0007669"/>
    <property type="project" value="InterPro"/>
</dbReference>
<comment type="caution">
    <text evidence="1">The sequence shown here is derived from an EMBL/GenBank/DDBJ whole genome shotgun (WGS) entry which is preliminary data.</text>
</comment>
<dbReference type="OrthoDB" id="1935355at2759"/>
<dbReference type="PANTHER" id="PTHR31053">
    <property type="entry name" value="MAGNESIUM-PROTOPORPHYRIN IX MONOMETHYL ESTER [OXIDATIVE] CYCLASE, CHLOROPLASTIC"/>
    <property type="match status" value="1"/>
</dbReference>
<dbReference type="GO" id="GO:0009535">
    <property type="term" value="C:chloroplast thylakoid membrane"/>
    <property type="evidence" value="ECO:0007669"/>
    <property type="project" value="TreeGrafter"/>
</dbReference>
<evidence type="ECO:0000313" key="1">
    <source>
        <dbReference type="EMBL" id="KAJ0963147.1"/>
    </source>
</evidence>
<dbReference type="GO" id="GO:0048529">
    <property type="term" value="F:magnesium-protoporphyrin IX monomethyl ester (oxidative) cyclase activity"/>
    <property type="evidence" value="ECO:0007669"/>
    <property type="project" value="InterPro"/>
</dbReference>
<dbReference type="InterPro" id="IPR008434">
    <property type="entry name" value="AcsF"/>
</dbReference>
<dbReference type="SUPFAM" id="SSF51182">
    <property type="entry name" value="RmlC-like cupins"/>
    <property type="match status" value="1"/>
</dbReference>
<accession>A0A9D5BZ67</accession>
<sequence>MRLTSDCDSSIETHFVRNLEFKEAAVKLQGPLRQIFVEFLERSCTVEFSGFLLYKKLGRRLKRYSLSCQGICRDAGVEAIGQIEELLSEVRVIQFKGNHIRKKENKDDKEKQKFYAVGGKDKGSFLGSFSKEVIETSFNVDSDEVLSLFEQESRELMVKATEEQISTISKAL</sequence>
<dbReference type="AlphaFoldDB" id="A0A9D5BZ67"/>
<dbReference type="Proteomes" id="UP001085076">
    <property type="component" value="Miscellaneous, Linkage group lg09"/>
</dbReference>
<dbReference type="EMBL" id="JAGGNH010000009">
    <property type="protein sequence ID" value="KAJ0963147.1"/>
    <property type="molecule type" value="Genomic_DNA"/>
</dbReference>
<dbReference type="GO" id="GO:0046872">
    <property type="term" value="F:metal ion binding"/>
    <property type="evidence" value="ECO:0007669"/>
    <property type="project" value="InterPro"/>
</dbReference>
<dbReference type="InterPro" id="IPR011051">
    <property type="entry name" value="RmlC_Cupin_sf"/>
</dbReference>
<name>A0A9D5BZ67_9LILI</name>
<evidence type="ECO:0000313" key="2">
    <source>
        <dbReference type="Proteomes" id="UP001085076"/>
    </source>
</evidence>
<proteinExistence type="predicted"/>
<dbReference type="InterPro" id="IPR014710">
    <property type="entry name" value="RmlC-like_jellyroll"/>
</dbReference>
<dbReference type="GO" id="GO:0015979">
    <property type="term" value="P:photosynthesis"/>
    <property type="evidence" value="ECO:0007669"/>
    <property type="project" value="InterPro"/>
</dbReference>
<keyword evidence="2" id="KW-1185">Reference proteome</keyword>
<protein>
    <submittedName>
        <fullName evidence="1">Uncharacterized protein</fullName>
    </submittedName>
</protein>
<gene>
    <name evidence="1" type="ORF">J5N97_028269</name>
</gene>